<dbReference type="InterPro" id="IPR006162">
    <property type="entry name" value="Ppantetheine_attach_site"/>
</dbReference>
<keyword evidence="4" id="KW-0813">Transport</keyword>
<keyword evidence="9" id="KW-0809">Transit peptide</keyword>
<evidence type="ECO:0000256" key="7">
    <source>
        <dbReference type="ARBA" id="ARBA00022553"/>
    </source>
</evidence>
<comment type="caution">
    <text evidence="16">The sequence shown here is derived from an EMBL/GenBank/DDBJ whole genome shotgun (WGS) entry which is preliminary data.</text>
</comment>
<dbReference type="Proteomes" id="UP000274822">
    <property type="component" value="Unassembled WGS sequence"/>
</dbReference>
<name>A0A433PCW2_9FUNG</name>
<protein>
    <recommendedName>
        <fullName evidence="14">Acyl carrier protein</fullName>
    </recommendedName>
</protein>
<evidence type="ECO:0000256" key="10">
    <source>
        <dbReference type="ARBA" id="ARBA00022982"/>
    </source>
</evidence>
<evidence type="ECO:0000256" key="9">
    <source>
        <dbReference type="ARBA" id="ARBA00022946"/>
    </source>
</evidence>
<evidence type="ECO:0000256" key="3">
    <source>
        <dbReference type="ARBA" id="ARBA00010930"/>
    </source>
</evidence>
<dbReference type="AlphaFoldDB" id="A0A433PCW2"/>
<feature type="domain" description="Carrier" evidence="15">
    <location>
        <begin position="34"/>
        <end position="99"/>
    </location>
</feature>
<keyword evidence="8" id="KW-0276">Fatty acid metabolism</keyword>
<evidence type="ECO:0000256" key="8">
    <source>
        <dbReference type="ARBA" id="ARBA00022832"/>
    </source>
</evidence>
<keyword evidence="17" id="KW-1185">Reference proteome</keyword>
<dbReference type="InterPro" id="IPR009081">
    <property type="entry name" value="PP-bd_ACP"/>
</dbReference>
<dbReference type="GO" id="GO:0000036">
    <property type="term" value="F:acyl carrier activity"/>
    <property type="evidence" value="ECO:0007669"/>
    <property type="project" value="TreeGrafter"/>
</dbReference>
<keyword evidence="11" id="KW-0443">Lipid metabolism</keyword>
<evidence type="ECO:0000256" key="5">
    <source>
        <dbReference type="ARBA" id="ARBA00022450"/>
    </source>
</evidence>
<evidence type="ECO:0000259" key="15">
    <source>
        <dbReference type="PROSITE" id="PS50075"/>
    </source>
</evidence>
<dbReference type="Pfam" id="PF00550">
    <property type="entry name" value="PP-binding"/>
    <property type="match status" value="1"/>
</dbReference>
<keyword evidence="12" id="KW-0496">Mitochondrion</keyword>
<dbReference type="InterPro" id="IPR036736">
    <property type="entry name" value="ACP-like_sf"/>
</dbReference>
<accession>A0A433PCW2</accession>
<keyword evidence="7" id="KW-0597">Phosphoprotein</keyword>
<keyword evidence="13 14" id="KW-0275">Fatty acid biosynthesis</keyword>
<evidence type="ECO:0000256" key="13">
    <source>
        <dbReference type="ARBA" id="ARBA00023160"/>
    </source>
</evidence>
<keyword evidence="10" id="KW-0249">Electron transport</keyword>
<reference evidence="16 17" key="1">
    <citation type="journal article" date="2018" name="New Phytol.">
        <title>Phylogenomics of Endogonaceae and evolution of mycorrhizas within Mucoromycota.</title>
        <authorList>
            <person name="Chang Y."/>
            <person name="Desiro A."/>
            <person name="Na H."/>
            <person name="Sandor L."/>
            <person name="Lipzen A."/>
            <person name="Clum A."/>
            <person name="Barry K."/>
            <person name="Grigoriev I.V."/>
            <person name="Martin F.M."/>
            <person name="Stajich J.E."/>
            <person name="Smith M.E."/>
            <person name="Bonito G."/>
            <person name="Spatafora J.W."/>
        </authorList>
    </citation>
    <scope>NUCLEOTIDE SEQUENCE [LARGE SCALE GENOMIC DNA]</scope>
    <source>
        <strain evidence="16 17">AD002</strain>
    </source>
</reference>
<dbReference type="GO" id="GO:0000035">
    <property type="term" value="F:acyl binding"/>
    <property type="evidence" value="ECO:0007669"/>
    <property type="project" value="TreeGrafter"/>
</dbReference>
<evidence type="ECO:0000256" key="6">
    <source>
        <dbReference type="ARBA" id="ARBA00022516"/>
    </source>
</evidence>
<evidence type="ECO:0000256" key="12">
    <source>
        <dbReference type="ARBA" id="ARBA00023128"/>
    </source>
</evidence>
<comment type="similarity">
    <text evidence="3">Belongs to the acyl carrier protein (ACP) family.</text>
</comment>
<evidence type="ECO:0000256" key="4">
    <source>
        <dbReference type="ARBA" id="ARBA00022448"/>
    </source>
</evidence>
<gene>
    <name evidence="16" type="ORF">BC938DRAFT_476976</name>
</gene>
<evidence type="ECO:0000256" key="2">
    <source>
        <dbReference type="ARBA" id="ARBA00005194"/>
    </source>
</evidence>
<keyword evidence="6 14" id="KW-0444">Lipid biosynthesis</keyword>
<dbReference type="PROSITE" id="PS50075">
    <property type="entry name" value="CARRIER"/>
    <property type="match status" value="1"/>
</dbReference>
<dbReference type="InterPro" id="IPR003231">
    <property type="entry name" value="ACP"/>
</dbReference>
<evidence type="ECO:0000313" key="16">
    <source>
        <dbReference type="EMBL" id="RUS15371.1"/>
    </source>
</evidence>
<dbReference type="PANTHER" id="PTHR20863:SF28">
    <property type="entry name" value="ACYL CARRIER PROTEIN, MITOCHONDRIAL"/>
    <property type="match status" value="1"/>
</dbReference>
<dbReference type="PROSITE" id="PS00012">
    <property type="entry name" value="PHOSPHOPANTETHEINE"/>
    <property type="match status" value="1"/>
</dbReference>
<dbReference type="PANTHER" id="PTHR20863">
    <property type="entry name" value="ACYL CARRIER PROTEIN"/>
    <property type="match status" value="1"/>
</dbReference>
<comment type="subcellular location">
    <subcellularLocation>
        <location evidence="1">Mitochondrion</location>
    </subcellularLocation>
</comment>
<dbReference type="FunFam" id="1.10.1200.10:FF:000003">
    <property type="entry name" value="Acyl carrier protein"/>
    <property type="match status" value="1"/>
</dbReference>
<proteinExistence type="inferred from homology"/>
<evidence type="ECO:0000313" key="17">
    <source>
        <dbReference type="Proteomes" id="UP000274822"/>
    </source>
</evidence>
<evidence type="ECO:0000256" key="14">
    <source>
        <dbReference type="RuleBase" id="RU000722"/>
    </source>
</evidence>
<evidence type="ECO:0000256" key="1">
    <source>
        <dbReference type="ARBA" id="ARBA00004173"/>
    </source>
</evidence>
<keyword evidence="5 14" id="KW-0596">Phosphopantetheine</keyword>
<sequence>MSHIATHQPLWSIARIALVIFALLYSASTSLSHSNIESRVLDILKSFNKVDPTKVSLNVYFLNDLGLDSLDMVEVVMAIKEEFSVEIPNKNADEIKSTV</sequence>
<dbReference type="GO" id="GO:0099128">
    <property type="term" value="C:mitochondrial [2Fe-2S] assembly complex"/>
    <property type="evidence" value="ECO:0007669"/>
    <property type="project" value="UniProtKB-ARBA"/>
</dbReference>
<organism evidence="16 17">
    <name type="scientific">Jimgerdemannia flammicorona</name>
    <dbReference type="NCBI Taxonomy" id="994334"/>
    <lineage>
        <taxon>Eukaryota</taxon>
        <taxon>Fungi</taxon>
        <taxon>Fungi incertae sedis</taxon>
        <taxon>Mucoromycota</taxon>
        <taxon>Mucoromycotina</taxon>
        <taxon>Endogonomycetes</taxon>
        <taxon>Endogonales</taxon>
        <taxon>Endogonaceae</taxon>
        <taxon>Jimgerdemannia</taxon>
    </lineage>
</organism>
<dbReference type="SUPFAM" id="SSF47336">
    <property type="entry name" value="ACP-like"/>
    <property type="match status" value="1"/>
</dbReference>
<dbReference type="Gene3D" id="1.10.1200.10">
    <property type="entry name" value="ACP-like"/>
    <property type="match status" value="1"/>
</dbReference>
<dbReference type="EMBL" id="RBNJ01025645">
    <property type="protein sequence ID" value="RUS15371.1"/>
    <property type="molecule type" value="Genomic_DNA"/>
</dbReference>
<evidence type="ECO:0000256" key="11">
    <source>
        <dbReference type="ARBA" id="ARBA00023098"/>
    </source>
</evidence>
<comment type="pathway">
    <text evidence="2">Lipid metabolism; fatty acid biosynthesis.</text>
</comment>
<comment type="function">
    <text evidence="14">Carrier of the growing fatty acid chain in fatty acid biosynthesis.</text>
</comment>